<protein>
    <submittedName>
        <fullName evidence="10">MYB-like transcription factor EOBII</fullName>
    </submittedName>
</protein>
<keyword evidence="3" id="KW-0805">Transcription regulation</keyword>
<gene>
    <name evidence="10" type="primary">LOC107415291</name>
</gene>
<dbReference type="Gene3D" id="1.10.10.60">
    <property type="entry name" value="Homeodomain-like"/>
    <property type="match status" value="2"/>
</dbReference>
<evidence type="ECO:0000313" key="9">
    <source>
        <dbReference type="Proteomes" id="UP001652623"/>
    </source>
</evidence>
<evidence type="ECO:0000259" key="7">
    <source>
        <dbReference type="PROSITE" id="PS50090"/>
    </source>
</evidence>
<dbReference type="PROSITE" id="PS50090">
    <property type="entry name" value="MYB_LIKE"/>
    <property type="match status" value="2"/>
</dbReference>
<dbReference type="GO" id="GO:0009867">
    <property type="term" value="P:jasmonic acid mediated signaling pathway"/>
    <property type="evidence" value="ECO:0007669"/>
    <property type="project" value="UniProtKB-ARBA"/>
</dbReference>
<comment type="subcellular location">
    <subcellularLocation>
        <location evidence="1">Nucleus</location>
    </subcellularLocation>
</comment>
<dbReference type="KEGG" id="zju:107415291"/>
<dbReference type="InterPro" id="IPR017930">
    <property type="entry name" value="Myb_dom"/>
</dbReference>
<feature type="domain" description="Myb-like" evidence="7">
    <location>
        <begin position="11"/>
        <end position="63"/>
    </location>
</feature>
<evidence type="ECO:0000256" key="4">
    <source>
        <dbReference type="ARBA" id="ARBA00023125"/>
    </source>
</evidence>
<evidence type="ECO:0000256" key="5">
    <source>
        <dbReference type="ARBA" id="ARBA00023163"/>
    </source>
</evidence>
<evidence type="ECO:0000259" key="8">
    <source>
        <dbReference type="PROSITE" id="PS51294"/>
    </source>
</evidence>
<dbReference type="GO" id="GO:1990841">
    <property type="term" value="F:promoter-specific chromatin binding"/>
    <property type="evidence" value="ECO:0007669"/>
    <property type="project" value="UniProtKB-ARBA"/>
</dbReference>
<evidence type="ECO:0000256" key="2">
    <source>
        <dbReference type="ARBA" id="ARBA00022737"/>
    </source>
</evidence>
<keyword evidence="6" id="KW-0539">Nucleus</keyword>
<dbReference type="SUPFAM" id="SSF46689">
    <property type="entry name" value="Homeodomain-like"/>
    <property type="match status" value="1"/>
</dbReference>
<name>A0A6P3ZJU5_ZIZJJ</name>
<dbReference type="PANTHER" id="PTHR45675:SF44">
    <property type="entry name" value="TRANSCRIPTION FACTOR MYB24"/>
    <property type="match status" value="1"/>
</dbReference>
<dbReference type="SMART" id="SM00717">
    <property type="entry name" value="SANT"/>
    <property type="match status" value="2"/>
</dbReference>
<keyword evidence="5" id="KW-0804">Transcription</keyword>
<dbReference type="GeneID" id="107415291"/>
<dbReference type="InParanoid" id="A0A6P3ZJU5"/>
<feature type="domain" description="Myb-like" evidence="7">
    <location>
        <begin position="64"/>
        <end position="114"/>
    </location>
</feature>
<evidence type="ECO:0000256" key="1">
    <source>
        <dbReference type="ARBA" id="ARBA00004123"/>
    </source>
</evidence>
<accession>A0A6P3ZJU5</accession>
<feature type="domain" description="HTH myb-type" evidence="8">
    <location>
        <begin position="64"/>
        <end position="118"/>
    </location>
</feature>
<keyword evidence="2" id="KW-0677">Repeat</keyword>
<evidence type="ECO:0000256" key="3">
    <source>
        <dbReference type="ARBA" id="ARBA00023015"/>
    </source>
</evidence>
<dbReference type="InterPro" id="IPR009057">
    <property type="entry name" value="Homeodomain-like_sf"/>
</dbReference>
<proteinExistence type="predicted"/>
<dbReference type="PROSITE" id="PS51294">
    <property type="entry name" value="HTH_MYB"/>
    <property type="match status" value="2"/>
</dbReference>
<dbReference type="GO" id="GO:0003700">
    <property type="term" value="F:DNA-binding transcription factor activity"/>
    <property type="evidence" value="ECO:0007669"/>
    <property type="project" value="InterPro"/>
</dbReference>
<dbReference type="RefSeq" id="XP_015879077.2">
    <property type="nucleotide sequence ID" value="XM_016023591.4"/>
</dbReference>
<evidence type="ECO:0000256" key="6">
    <source>
        <dbReference type="ARBA" id="ARBA00023242"/>
    </source>
</evidence>
<reference evidence="10" key="1">
    <citation type="submission" date="2025-08" db="UniProtKB">
        <authorList>
            <consortium name="RefSeq"/>
        </authorList>
    </citation>
    <scope>IDENTIFICATION</scope>
    <source>
        <tissue evidence="10">Seedling</tissue>
    </source>
</reference>
<dbReference type="AlphaFoldDB" id="A0A6P3ZJU5"/>
<dbReference type="GO" id="GO:0080086">
    <property type="term" value="P:stamen filament development"/>
    <property type="evidence" value="ECO:0007669"/>
    <property type="project" value="UniProtKB-ARBA"/>
</dbReference>
<dbReference type="InterPro" id="IPR001005">
    <property type="entry name" value="SANT/Myb"/>
</dbReference>
<keyword evidence="9" id="KW-1185">Reference proteome</keyword>
<dbReference type="GO" id="GO:0005634">
    <property type="term" value="C:nucleus"/>
    <property type="evidence" value="ECO:0007669"/>
    <property type="project" value="UniProtKB-SubCell"/>
</dbReference>
<dbReference type="GO" id="GO:0043565">
    <property type="term" value="F:sequence-specific DNA binding"/>
    <property type="evidence" value="ECO:0007669"/>
    <property type="project" value="InterPro"/>
</dbReference>
<dbReference type="GO" id="GO:0009740">
    <property type="term" value="P:gibberellic acid mediated signaling pathway"/>
    <property type="evidence" value="ECO:0007669"/>
    <property type="project" value="UniProtKB-ARBA"/>
</dbReference>
<dbReference type="PANTHER" id="PTHR45675">
    <property type="entry name" value="MYB TRANSCRIPTION FACTOR-RELATED-RELATED"/>
    <property type="match status" value="1"/>
</dbReference>
<evidence type="ECO:0000313" key="10">
    <source>
        <dbReference type="RefSeq" id="XP_015879077.2"/>
    </source>
</evidence>
<sequence length="199" mass="22828">MDKKPCNSSQDAEVRKGPWTMEEDLILINYIANHGEGVWNSLAKAAGLKRTGKSCRLRWLNYLRPDVRRGNITPEEQLLIMELHAKWGNRWSKIAKHLPGRTDNEIKNYWRTRIQKHIRQTDQNMNHGQSSEMMIDQQASTSHVSSSADPMETYSPPSYQVKMESDHPSAGTALPVLADSNDSYWSMEDLWSMQLLNGD</sequence>
<organism evidence="9 10">
    <name type="scientific">Ziziphus jujuba</name>
    <name type="common">Chinese jujube</name>
    <name type="synonym">Ziziphus sativa</name>
    <dbReference type="NCBI Taxonomy" id="326968"/>
    <lineage>
        <taxon>Eukaryota</taxon>
        <taxon>Viridiplantae</taxon>
        <taxon>Streptophyta</taxon>
        <taxon>Embryophyta</taxon>
        <taxon>Tracheophyta</taxon>
        <taxon>Spermatophyta</taxon>
        <taxon>Magnoliopsida</taxon>
        <taxon>eudicotyledons</taxon>
        <taxon>Gunneridae</taxon>
        <taxon>Pentapetalae</taxon>
        <taxon>rosids</taxon>
        <taxon>fabids</taxon>
        <taxon>Rosales</taxon>
        <taxon>Rhamnaceae</taxon>
        <taxon>Paliureae</taxon>
        <taxon>Ziziphus</taxon>
    </lineage>
</organism>
<keyword evidence="4" id="KW-0238">DNA-binding</keyword>
<dbReference type="Pfam" id="PF00249">
    <property type="entry name" value="Myb_DNA-binding"/>
    <property type="match status" value="2"/>
</dbReference>
<dbReference type="Proteomes" id="UP001652623">
    <property type="component" value="Chromosome 4"/>
</dbReference>
<feature type="domain" description="HTH myb-type" evidence="8">
    <location>
        <begin position="11"/>
        <end position="63"/>
    </location>
</feature>
<dbReference type="InterPro" id="IPR044676">
    <property type="entry name" value="EOBI/EOBII-like_plant"/>
</dbReference>
<dbReference type="CDD" id="cd00167">
    <property type="entry name" value="SANT"/>
    <property type="match status" value="2"/>
</dbReference>